<name>A0AAN7UL20_9PEZI</name>
<reference evidence="1 2" key="1">
    <citation type="submission" date="2023-10" db="EMBL/GenBank/DDBJ databases">
        <title>Draft genome sequence of Xylaria bambusicola isolate GMP-LS, the root and basal stem rot pathogen of sugarcane in Indonesia.</title>
        <authorList>
            <person name="Selvaraj P."/>
            <person name="Muralishankar V."/>
            <person name="Muruganantham S."/>
            <person name="Sp S."/>
            <person name="Haryani S."/>
            <person name="Lau K.J.X."/>
            <person name="Naqvi N.I."/>
        </authorList>
    </citation>
    <scope>NUCLEOTIDE SEQUENCE [LARGE SCALE GENOMIC DNA]</scope>
    <source>
        <strain evidence="1">GMP-LS</strain>
    </source>
</reference>
<dbReference type="AlphaFoldDB" id="A0AAN7UL20"/>
<accession>A0AAN7UL20</accession>
<gene>
    <name evidence="1" type="ORF">RRF57_004923</name>
</gene>
<keyword evidence="2" id="KW-1185">Reference proteome</keyword>
<comment type="caution">
    <text evidence="1">The sequence shown here is derived from an EMBL/GenBank/DDBJ whole genome shotgun (WGS) entry which is preliminary data.</text>
</comment>
<dbReference type="EMBL" id="JAWHQM010000011">
    <property type="protein sequence ID" value="KAK5629208.1"/>
    <property type="molecule type" value="Genomic_DNA"/>
</dbReference>
<protein>
    <submittedName>
        <fullName evidence="1">Uncharacterized protein</fullName>
    </submittedName>
</protein>
<organism evidence="1 2">
    <name type="scientific">Xylaria bambusicola</name>
    <dbReference type="NCBI Taxonomy" id="326684"/>
    <lineage>
        <taxon>Eukaryota</taxon>
        <taxon>Fungi</taxon>
        <taxon>Dikarya</taxon>
        <taxon>Ascomycota</taxon>
        <taxon>Pezizomycotina</taxon>
        <taxon>Sordariomycetes</taxon>
        <taxon>Xylariomycetidae</taxon>
        <taxon>Xylariales</taxon>
        <taxon>Xylariaceae</taxon>
        <taxon>Xylaria</taxon>
    </lineage>
</organism>
<sequence>MATTAVIYNQLPTLDEADKRFTGRDEVFAKATSLLAEYGFTFGLCLIHAHCTLADNEIMLGRGNVSQPEVVKNLAEYYPERWLPSGEPYEFTTRPTTNPPAALVDALRQITSQVGVLGLYHIDKDEECAKMLERTEGRSNILTPYTEVDVAHDATQVLTAWDLGSCDPVTMACNKVIICDARTTRNGSVHKGISSYSFHFTAILTGDNTGTRSTVHFKVED</sequence>
<evidence type="ECO:0000313" key="1">
    <source>
        <dbReference type="EMBL" id="KAK5629208.1"/>
    </source>
</evidence>
<dbReference type="Proteomes" id="UP001305414">
    <property type="component" value="Unassembled WGS sequence"/>
</dbReference>
<evidence type="ECO:0000313" key="2">
    <source>
        <dbReference type="Proteomes" id="UP001305414"/>
    </source>
</evidence>
<proteinExistence type="predicted"/>